<name>A0A4R4YL03_9ACTN</name>
<dbReference type="Pfam" id="PF00583">
    <property type="entry name" value="Acetyltransf_1"/>
    <property type="match status" value="1"/>
</dbReference>
<dbReference type="OrthoDB" id="4549080at2"/>
<comment type="caution">
    <text evidence="4">The sequence shown here is derived from an EMBL/GenBank/DDBJ whole genome shotgun (WGS) entry which is preliminary data.</text>
</comment>
<keyword evidence="5" id="KW-1185">Reference proteome</keyword>
<dbReference type="EMBL" id="SMKX01000223">
    <property type="protein sequence ID" value="TDD44844.1"/>
    <property type="molecule type" value="Genomic_DNA"/>
</dbReference>
<evidence type="ECO:0000256" key="2">
    <source>
        <dbReference type="ARBA" id="ARBA00023315"/>
    </source>
</evidence>
<dbReference type="PROSITE" id="PS51186">
    <property type="entry name" value="GNAT"/>
    <property type="match status" value="1"/>
</dbReference>
<evidence type="ECO:0000313" key="5">
    <source>
        <dbReference type="Proteomes" id="UP000295124"/>
    </source>
</evidence>
<dbReference type="Gene3D" id="3.40.630.30">
    <property type="match status" value="1"/>
</dbReference>
<dbReference type="PANTHER" id="PTHR43877">
    <property type="entry name" value="AMINOALKYLPHOSPHONATE N-ACETYLTRANSFERASE-RELATED-RELATED"/>
    <property type="match status" value="1"/>
</dbReference>
<dbReference type="CDD" id="cd04301">
    <property type="entry name" value="NAT_SF"/>
    <property type="match status" value="1"/>
</dbReference>
<dbReference type="InterPro" id="IPR000182">
    <property type="entry name" value="GNAT_dom"/>
</dbReference>
<dbReference type="RefSeq" id="WP_132177237.1">
    <property type="nucleotide sequence ID" value="NZ_SMKX01000223.1"/>
</dbReference>
<dbReference type="SUPFAM" id="SSF55729">
    <property type="entry name" value="Acyl-CoA N-acyltransferases (Nat)"/>
    <property type="match status" value="1"/>
</dbReference>
<keyword evidence="1 4" id="KW-0808">Transferase</keyword>
<dbReference type="InterPro" id="IPR016181">
    <property type="entry name" value="Acyl_CoA_acyltransferase"/>
</dbReference>
<dbReference type="InterPro" id="IPR050832">
    <property type="entry name" value="Bact_Acetyltransf"/>
</dbReference>
<evidence type="ECO:0000259" key="3">
    <source>
        <dbReference type="PROSITE" id="PS51186"/>
    </source>
</evidence>
<dbReference type="Proteomes" id="UP000295124">
    <property type="component" value="Unassembled WGS sequence"/>
</dbReference>
<evidence type="ECO:0000256" key="1">
    <source>
        <dbReference type="ARBA" id="ARBA00022679"/>
    </source>
</evidence>
<dbReference type="AlphaFoldDB" id="A0A4R4YL03"/>
<gene>
    <name evidence="4" type="ORF">E1263_39910</name>
</gene>
<feature type="domain" description="N-acetyltransferase" evidence="3">
    <location>
        <begin position="3"/>
        <end position="132"/>
    </location>
</feature>
<proteinExistence type="predicted"/>
<keyword evidence="2" id="KW-0012">Acyltransferase</keyword>
<accession>A0A4R4YL03</accession>
<sequence length="132" mass="14535">MSVEFVVRFPVDDQVLSALHAAAFDGPPEVTPWAERLERRALSWIGAFSNDVLVGFVQLCWDGGAHAFVLDTAVHPEFGRQGIGQRLVAAAAEEARKAGCEWLHVDFEPHLTAFYLEACGFRPTDAGLLKLR</sequence>
<evidence type="ECO:0000313" key="4">
    <source>
        <dbReference type="EMBL" id="TDD44844.1"/>
    </source>
</evidence>
<organism evidence="4 5">
    <name type="scientific">Kribbella antibiotica</name>
    <dbReference type="NCBI Taxonomy" id="190195"/>
    <lineage>
        <taxon>Bacteria</taxon>
        <taxon>Bacillati</taxon>
        <taxon>Actinomycetota</taxon>
        <taxon>Actinomycetes</taxon>
        <taxon>Propionibacteriales</taxon>
        <taxon>Kribbellaceae</taxon>
        <taxon>Kribbella</taxon>
    </lineage>
</organism>
<protein>
    <submittedName>
        <fullName evidence="4">GNAT family N-acetyltransferase</fullName>
    </submittedName>
</protein>
<dbReference type="GO" id="GO:0016747">
    <property type="term" value="F:acyltransferase activity, transferring groups other than amino-acyl groups"/>
    <property type="evidence" value="ECO:0007669"/>
    <property type="project" value="InterPro"/>
</dbReference>
<dbReference type="PANTHER" id="PTHR43877:SF1">
    <property type="entry name" value="ACETYLTRANSFERASE"/>
    <property type="match status" value="1"/>
</dbReference>
<reference evidence="4 5" key="1">
    <citation type="submission" date="2019-03" db="EMBL/GenBank/DDBJ databases">
        <title>Draft genome sequences of novel Actinobacteria.</title>
        <authorList>
            <person name="Sahin N."/>
            <person name="Ay H."/>
            <person name="Saygin H."/>
        </authorList>
    </citation>
    <scope>NUCLEOTIDE SEQUENCE [LARGE SCALE GENOMIC DNA]</scope>
    <source>
        <strain evidence="4 5">JCM 13523</strain>
    </source>
</reference>